<accession>A0A6J7NZY0</accession>
<proteinExistence type="predicted"/>
<sequence length="81" mass="8450">MIPTETAATESLNGLESALICPCDFAQAIASASATYAPVIAAVRVPPSACKTSQSITIVFSPSSFISTMARSERPTKREIS</sequence>
<name>A0A6J7NZY0_9ZZZZ</name>
<protein>
    <submittedName>
        <fullName evidence="1">Unannotated protein</fullName>
    </submittedName>
</protein>
<gene>
    <name evidence="1" type="ORF">UFOPK4010_00920</name>
</gene>
<dbReference type="AlphaFoldDB" id="A0A6J7NZY0"/>
<evidence type="ECO:0000313" key="1">
    <source>
        <dbReference type="EMBL" id="CAB4996439.1"/>
    </source>
</evidence>
<dbReference type="EMBL" id="CAFBOU010000084">
    <property type="protein sequence ID" value="CAB4996439.1"/>
    <property type="molecule type" value="Genomic_DNA"/>
</dbReference>
<reference evidence="1" key="1">
    <citation type="submission" date="2020-05" db="EMBL/GenBank/DDBJ databases">
        <authorList>
            <person name="Chiriac C."/>
            <person name="Salcher M."/>
            <person name="Ghai R."/>
            <person name="Kavagutti S V."/>
        </authorList>
    </citation>
    <scope>NUCLEOTIDE SEQUENCE</scope>
</reference>
<organism evidence="1">
    <name type="scientific">freshwater metagenome</name>
    <dbReference type="NCBI Taxonomy" id="449393"/>
    <lineage>
        <taxon>unclassified sequences</taxon>
        <taxon>metagenomes</taxon>
        <taxon>ecological metagenomes</taxon>
    </lineage>
</organism>